<protein>
    <submittedName>
        <fullName evidence="2">Diguanylate cyclase</fullName>
    </submittedName>
</protein>
<gene>
    <name evidence="2" type="ORF">AAEJ74_23700</name>
</gene>
<keyword evidence="1" id="KW-0812">Transmembrane</keyword>
<keyword evidence="1" id="KW-0472">Membrane</keyword>
<comment type="caution">
    <text evidence="2">The sequence shown here is derived from an EMBL/GenBank/DDBJ whole genome shotgun (WGS) entry which is preliminary data.</text>
</comment>
<evidence type="ECO:0000256" key="1">
    <source>
        <dbReference type="SAM" id="Phobius"/>
    </source>
</evidence>
<feature type="transmembrane region" description="Helical" evidence="1">
    <location>
        <begin position="23"/>
        <end position="42"/>
    </location>
</feature>
<evidence type="ECO:0000313" key="2">
    <source>
        <dbReference type="EMBL" id="MEK9514577.1"/>
    </source>
</evidence>
<sequence length="145" mass="16995">MFTLSMALTMNIHTLTKDLPRRIVLSYAVIGAVWILISDQAIETIIGNYSQFTYLTTFKGLIFMAITSLLLYQLLQKYQRSLQEMNHKMASKKTMQLLIILSKITEYIKLQKQLRSYIEYDSLTKLPWRSFLLDKLESLLKQTHP</sequence>
<reference evidence="2 3" key="1">
    <citation type="journal article" date="2024" name="Front. Microbiol.">
        <title>Transcriptomic insights into the dominance of two phototrophs throughout the water column of a tropical hypersaline-alkaline crater lake (Dziani Dzaha, Mayotte).</title>
        <authorList>
            <person name="Duperron S."/>
            <person name="Halary S."/>
            <person name="Bouly J.-P."/>
            <person name="Roussel T."/>
            <person name="Hugoni M."/>
            <person name="Bruto M."/>
            <person name="Oger P."/>
            <person name="Duval C."/>
            <person name="Woo A."/>
            <person name="Jezequiel D."/>
            <person name="Ader M."/>
            <person name="Leboulanger C."/>
            <person name="Agogue H."/>
            <person name="Grossi V."/>
            <person name="Trousselier M."/>
            <person name="Bernard C."/>
        </authorList>
    </citation>
    <scope>NUCLEOTIDE SEQUENCE [LARGE SCALE GENOMIC DNA]</scope>
    <source>
        <strain evidence="2 3">PMC 851.14</strain>
    </source>
</reference>
<name>A0ABU9ERT1_LIMFS</name>
<organism evidence="2 3">
    <name type="scientific">Limnospira fusiformis PMC 851.14</name>
    <dbReference type="NCBI Taxonomy" id="2219512"/>
    <lineage>
        <taxon>Bacteria</taxon>
        <taxon>Bacillati</taxon>
        <taxon>Cyanobacteriota</taxon>
        <taxon>Cyanophyceae</taxon>
        <taxon>Oscillatoriophycideae</taxon>
        <taxon>Oscillatoriales</taxon>
        <taxon>Sirenicapillariaceae</taxon>
        <taxon>Limnospira</taxon>
    </lineage>
</organism>
<accession>A0ABU9ERT1</accession>
<dbReference type="Proteomes" id="UP001387447">
    <property type="component" value="Unassembled WGS sequence"/>
</dbReference>
<keyword evidence="1" id="KW-1133">Transmembrane helix</keyword>
<keyword evidence="3" id="KW-1185">Reference proteome</keyword>
<dbReference type="RefSeq" id="WP_006621859.1">
    <property type="nucleotide sequence ID" value="NZ_JBBWYZ010000023.1"/>
</dbReference>
<dbReference type="EMBL" id="JBBWYZ010000023">
    <property type="protein sequence ID" value="MEK9514577.1"/>
    <property type="molecule type" value="Genomic_DNA"/>
</dbReference>
<proteinExistence type="predicted"/>
<feature type="transmembrane region" description="Helical" evidence="1">
    <location>
        <begin position="54"/>
        <end position="75"/>
    </location>
</feature>
<evidence type="ECO:0000313" key="3">
    <source>
        <dbReference type="Proteomes" id="UP001387447"/>
    </source>
</evidence>